<sequence>MEGKVTVVGRTKILRARAGEITLPKIVGFAFGSGGSNGSTVLSPGETLKNEFLRKAVDGHTLKTNENKCEYYCTLNGSEANGKSISEIGLYDSEGDIIMIANFLPKGKDSNVSMRFEIDDVLQ</sequence>
<dbReference type="OrthoDB" id="8687147at2"/>
<evidence type="ECO:0000313" key="2">
    <source>
        <dbReference type="EMBL" id="CUN94697.1"/>
    </source>
</evidence>
<dbReference type="AlphaFoldDB" id="A0A174LUV3"/>
<name>A0A174LUV3_9FIRM</name>
<dbReference type="Pfam" id="PF12571">
    <property type="entry name" value="Phage_tail_fib"/>
    <property type="match status" value="1"/>
</dbReference>
<gene>
    <name evidence="2" type="ORF">ERS852478_01457</name>
    <name evidence="3" type="ORF">ERS852523_01037</name>
</gene>
<dbReference type="InterPro" id="IPR022225">
    <property type="entry name" value="Phage_tail_fibre_N"/>
</dbReference>
<proteinExistence type="predicted"/>
<protein>
    <recommendedName>
        <fullName evidence="1">Phage tail fibre protein N-terminal domain-containing protein</fullName>
    </recommendedName>
</protein>
<evidence type="ECO:0000313" key="4">
    <source>
        <dbReference type="Proteomes" id="UP000095431"/>
    </source>
</evidence>
<accession>A0A174LUV3</accession>
<reference evidence="4 5" key="1">
    <citation type="submission" date="2015-09" db="EMBL/GenBank/DDBJ databases">
        <authorList>
            <consortium name="Pathogen Informatics"/>
        </authorList>
    </citation>
    <scope>NUCLEOTIDE SEQUENCE [LARGE SCALE GENOMIC DNA]</scope>
    <source>
        <strain evidence="2 4">2789STDY5834863</strain>
        <strain evidence="3 5">2789STDY5834911</strain>
    </source>
</reference>
<dbReference type="Proteomes" id="UP000095712">
    <property type="component" value="Unassembled WGS sequence"/>
</dbReference>
<evidence type="ECO:0000313" key="5">
    <source>
        <dbReference type="Proteomes" id="UP000095712"/>
    </source>
</evidence>
<dbReference type="Proteomes" id="UP000095431">
    <property type="component" value="Unassembled WGS sequence"/>
</dbReference>
<dbReference type="EMBL" id="CYZN01000008">
    <property type="protein sequence ID" value="CUN94697.1"/>
    <property type="molecule type" value="Genomic_DNA"/>
</dbReference>
<dbReference type="RefSeq" id="WP_020993778.1">
    <property type="nucleotide sequence ID" value="NZ_BTHH01000009.1"/>
</dbReference>
<dbReference type="EMBL" id="CZAW01000008">
    <property type="protein sequence ID" value="CUP25505.1"/>
    <property type="molecule type" value="Genomic_DNA"/>
</dbReference>
<feature type="domain" description="Phage tail fibre protein N-terminal" evidence="1">
    <location>
        <begin position="5"/>
        <end position="108"/>
    </location>
</feature>
<organism evidence="3 5">
    <name type="scientific">Blautia wexlerae</name>
    <dbReference type="NCBI Taxonomy" id="418240"/>
    <lineage>
        <taxon>Bacteria</taxon>
        <taxon>Bacillati</taxon>
        <taxon>Bacillota</taxon>
        <taxon>Clostridia</taxon>
        <taxon>Lachnospirales</taxon>
        <taxon>Lachnospiraceae</taxon>
        <taxon>Blautia</taxon>
    </lineage>
</organism>
<evidence type="ECO:0000259" key="1">
    <source>
        <dbReference type="Pfam" id="PF12571"/>
    </source>
</evidence>
<evidence type="ECO:0000313" key="3">
    <source>
        <dbReference type="EMBL" id="CUP25505.1"/>
    </source>
</evidence>